<comment type="similarity">
    <text evidence="1 4 5">Belongs to the bacterial ribosomal protein bL17 family.</text>
</comment>
<gene>
    <name evidence="4" type="primary">rplQ</name>
    <name evidence="8" type="ORF">GBK04_14375</name>
</gene>
<feature type="compositionally biased region" description="Basic and acidic residues" evidence="6">
    <location>
        <begin position="142"/>
        <end position="160"/>
    </location>
</feature>
<evidence type="ECO:0000256" key="1">
    <source>
        <dbReference type="ARBA" id="ARBA00008777"/>
    </source>
</evidence>
<dbReference type="Proteomes" id="UP000479293">
    <property type="component" value="Unassembled WGS sequence"/>
</dbReference>
<dbReference type="SUPFAM" id="SSF64263">
    <property type="entry name" value="Prokaryotic ribosomal protein L17"/>
    <property type="match status" value="1"/>
</dbReference>
<organism evidence="8 9">
    <name type="scientific">Salmonirosea aquatica</name>
    <dbReference type="NCBI Taxonomy" id="2654236"/>
    <lineage>
        <taxon>Bacteria</taxon>
        <taxon>Pseudomonadati</taxon>
        <taxon>Bacteroidota</taxon>
        <taxon>Cytophagia</taxon>
        <taxon>Cytophagales</taxon>
        <taxon>Spirosomataceae</taxon>
        <taxon>Salmonirosea</taxon>
    </lineage>
</organism>
<evidence type="ECO:0000259" key="7">
    <source>
        <dbReference type="SMART" id="SM00278"/>
    </source>
</evidence>
<dbReference type="GO" id="GO:0000166">
    <property type="term" value="F:nucleotide binding"/>
    <property type="evidence" value="ECO:0007669"/>
    <property type="project" value="InterPro"/>
</dbReference>
<dbReference type="NCBIfam" id="TIGR00059">
    <property type="entry name" value="L17"/>
    <property type="match status" value="1"/>
</dbReference>
<evidence type="ECO:0000256" key="3">
    <source>
        <dbReference type="ARBA" id="ARBA00023274"/>
    </source>
</evidence>
<protein>
    <recommendedName>
        <fullName evidence="4">Large ribosomal subunit protein bL17</fullName>
    </recommendedName>
</protein>
<reference evidence="8 9" key="1">
    <citation type="submission" date="2019-10" db="EMBL/GenBank/DDBJ databases">
        <title>Draft Genome Sequence of Cytophagaceae sp. SJW1-29.</title>
        <authorList>
            <person name="Choi A."/>
        </authorList>
    </citation>
    <scope>NUCLEOTIDE SEQUENCE [LARGE SCALE GENOMIC DNA]</scope>
    <source>
        <strain evidence="8 9">SJW1-29</strain>
    </source>
</reference>
<comment type="caution">
    <text evidence="8">The sequence shown here is derived from an EMBL/GenBank/DDBJ whole genome shotgun (WGS) entry which is preliminary data.</text>
</comment>
<dbReference type="InterPro" id="IPR010995">
    <property type="entry name" value="DNA_repair_Rad51/TF_NusA_a-hlx"/>
</dbReference>
<dbReference type="GO" id="GO:0006412">
    <property type="term" value="P:translation"/>
    <property type="evidence" value="ECO:0007669"/>
    <property type="project" value="UniProtKB-UniRule"/>
</dbReference>
<dbReference type="EMBL" id="WHLY01000002">
    <property type="protein sequence ID" value="MPR34509.1"/>
    <property type="molecule type" value="Genomic_DNA"/>
</dbReference>
<dbReference type="SMART" id="SM00278">
    <property type="entry name" value="HhH1"/>
    <property type="match status" value="1"/>
</dbReference>
<evidence type="ECO:0000313" key="9">
    <source>
        <dbReference type="Proteomes" id="UP000479293"/>
    </source>
</evidence>
<dbReference type="Pfam" id="PF01196">
    <property type="entry name" value="Ribosomal_L17"/>
    <property type="match status" value="1"/>
</dbReference>
<dbReference type="PANTHER" id="PTHR14413">
    <property type="entry name" value="RIBOSOMAL PROTEIN L17"/>
    <property type="match status" value="1"/>
</dbReference>
<feature type="compositionally biased region" description="Basic residues" evidence="6">
    <location>
        <begin position="132"/>
        <end position="141"/>
    </location>
</feature>
<keyword evidence="9" id="KW-1185">Reference proteome</keyword>
<feature type="region of interest" description="Disordered" evidence="6">
    <location>
        <begin position="129"/>
        <end position="170"/>
    </location>
</feature>
<dbReference type="GO" id="GO:0003735">
    <property type="term" value="F:structural constituent of ribosome"/>
    <property type="evidence" value="ECO:0007669"/>
    <property type="project" value="InterPro"/>
</dbReference>
<keyword evidence="2 4" id="KW-0689">Ribosomal protein</keyword>
<feature type="domain" description="Helix-hairpin-helix DNA-binding motif class 1" evidence="7">
    <location>
        <begin position="186"/>
        <end position="205"/>
    </location>
</feature>
<dbReference type="InterPro" id="IPR036373">
    <property type="entry name" value="Ribosomal_bL17_sf"/>
</dbReference>
<evidence type="ECO:0000256" key="2">
    <source>
        <dbReference type="ARBA" id="ARBA00022980"/>
    </source>
</evidence>
<dbReference type="HAMAP" id="MF_01368">
    <property type="entry name" value="Ribosomal_bL17"/>
    <property type="match status" value="1"/>
</dbReference>
<dbReference type="PROSITE" id="PS01167">
    <property type="entry name" value="RIBOSOMAL_L17"/>
    <property type="match status" value="1"/>
</dbReference>
<dbReference type="InterPro" id="IPR000456">
    <property type="entry name" value="Ribosomal_bL17"/>
</dbReference>
<dbReference type="InterPro" id="IPR047859">
    <property type="entry name" value="Ribosomal_bL17_CS"/>
</dbReference>
<dbReference type="GO" id="GO:0022625">
    <property type="term" value="C:cytosolic large ribosomal subunit"/>
    <property type="evidence" value="ECO:0007669"/>
    <property type="project" value="TreeGrafter"/>
</dbReference>
<evidence type="ECO:0000256" key="4">
    <source>
        <dbReference type="HAMAP-Rule" id="MF_01368"/>
    </source>
</evidence>
<sequence length="268" mass="29382">MRHGKKFNHLGRTASHRNAMLSNMAGSLILHKRIETTVAKAKALRKYVEPLLTKSKDDSTHSRRVVFSYLRDKEPVKELFNVVADKIADRPGGYTRIVKLGTRQGDAADVCIMELVDFNETMLLATAEKPAKTRRSRRGGGKKADSAETTEAKASSETKEGTPAVVEETTKAEPVAVQEENAVEADDLEKVEGIGPKIAEVLTEAGVDTFAKLADSTPETIREILDQAGSQFASHDPATWPQQAKLAADGKWDELKAWQDELDGGREN</sequence>
<dbReference type="Pfam" id="PF14520">
    <property type="entry name" value="HHH_5"/>
    <property type="match status" value="1"/>
</dbReference>
<proteinExistence type="inferred from homology"/>
<dbReference type="Gene3D" id="1.10.150.20">
    <property type="entry name" value="5' to 3' exonuclease, C-terminal subdomain"/>
    <property type="match status" value="1"/>
</dbReference>
<dbReference type="FunFam" id="3.90.1030.10:FF:000006">
    <property type="entry name" value="50S ribosomal protein L17"/>
    <property type="match status" value="1"/>
</dbReference>
<evidence type="ECO:0000256" key="6">
    <source>
        <dbReference type="SAM" id="MobiDB-lite"/>
    </source>
</evidence>
<evidence type="ECO:0000256" key="5">
    <source>
        <dbReference type="RuleBase" id="RU000660"/>
    </source>
</evidence>
<dbReference type="SUPFAM" id="SSF47794">
    <property type="entry name" value="Rad51 N-terminal domain-like"/>
    <property type="match status" value="1"/>
</dbReference>
<dbReference type="GO" id="GO:0003677">
    <property type="term" value="F:DNA binding"/>
    <property type="evidence" value="ECO:0007669"/>
    <property type="project" value="InterPro"/>
</dbReference>
<keyword evidence="3 4" id="KW-0687">Ribonucleoprotein</keyword>
<accession>A0A7C9FQ92</accession>
<dbReference type="Gene3D" id="3.90.1030.10">
    <property type="entry name" value="Ribosomal protein L17"/>
    <property type="match status" value="1"/>
</dbReference>
<name>A0A7C9FQ92_9BACT</name>
<dbReference type="AlphaFoldDB" id="A0A7C9FQ92"/>
<dbReference type="InterPro" id="IPR003583">
    <property type="entry name" value="Hlx-hairpin-Hlx_DNA-bd_motif"/>
</dbReference>
<dbReference type="GO" id="GO:0006281">
    <property type="term" value="P:DNA repair"/>
    <property type="evidence" value="ECO:0007669"/>
    <property type="project" value="InterPro"/>
</dbReference>
<dbReference type="PANTHER" id="PTHR14413:SF16">
    <property type="entry name" value="LARGE RIBOSOMAL SUBUNIT PROTEIN BL17M"/>
    <property type="match status" value="1"/>
</dbReference>
<evidence type="ECO:0000313" key="8">
    <source>
        <dbReference type="EMBL" id="MPR34509.1"/>
    </source>
</evidence>
<comment type="subunit">
    <text evidence="4">Part of the 50S ribosomal subunit. Contacts protein L32.</text>
</comment>